<evidence type="ECO:0000313" key="11">
    <source>
        <dbReference type="RefSeq" id="XP_022290467.1"/>
    </source>
</evidence>
<protein>
    <recommendedName>
        <fullName evidence="2">DNA-directed DNA polymerase</fullName>
        <ecNumber evidence="2">2.7.7.7</ecNumber>
    </recommendedName>
</protein>
<dbReference type="InterPro" id="IPR004868">
    <property type="entry name" value="DNA-dir_DNA_pol_B_mt/vir"/>
</dbReference>
<dbReference type="GO" id="GO:0003677">
    <property type="term" value="F:DNA binding"/>
    <property type="evidence" value="ECO:0007669"/>
    <property type="project" value="UniProtKB-KW"/>
</dbReference>
<accession>A0A8B8AG45</accession>
<feature type="domain" description="DNA-directed DNA polymerase family B mitochondria/virus" evidence="9">
    <location>
        <begin position="871"/>
        <end position="1138"/>
    </location>
</feature>
<keyword evidence="4" id="KW-0548">Nucleotidyltransferase</keyword>
<keyword evidence="3" id="KW-0808">Transferase</keyword>
<dbReference type="EC" id="2.7.7.7" evidence="2"/>
<dbReference type="Gene3D" id="3.40.960.10">
    <property type="entry name" value="VSR Endonuclease"/>
    <property type="match status" value="1"/>
</dbReference>
<comment type="catalytic activity">
    <reaction evidence="8">
        <text>DNA(n) + a 2'-deoxyribonucleoside 5'-triphosphate = DNA(n+1) + diphosphate</text>
        <dbReference type="Rhea" id="RHEA:22508"/>
        <dbReference type="Rhea" id="RHEA-COMP:17339"/>
        <dbReference type="Rhea" id="RHEA-COMP:17340"/>
        <dbReference type="ChEBI" id="CHEBI:33019"/>
        <dbReference type="ChEBI" id="CHEBI:61560"/>
        <dbReference type="ChEBI" id="CHEBI:173112"/>
        <dbReference type="EC" id="2.7.7.7"/>
    </reaction>
</comment>
<gene>
    <name evidence="11" type="primary">LOC111102107</name>
</gene>
<evidence type="ECO:0000256" key="2">
    <source>
        <dbReference type="ARBA" id="ARBA00012417"/>
    </source>
</evidence>
<feature type="domain" description="DNA-directed DNA polymerase family B mitochondria/virus" evidence="9">
    <location>
        <begin position="544"/>
        <end position="791"/>
    </location>
</feature>
<organism evidence="10 11">
    <name type="scientific">Crassostrea virginica</name>
    <name type="common">Eastern oyster</name>
    <dbReference type="NCBI Taxonomy" id="6565"/>
    <lineage>
        <taxon>Eukaryota</taxon>
        <taxon>Metazoa</taxon>
        <taxon>Spiralia</taxon>
        <taxon>Lophotrochozoa</taxon>
        <taxon>Mollusca</taxon>
        <taxon>Bivalvia</taxon>
        <taxon>Autobranchia</taxon>
        <taxon>Pteriomorphia</taxon>
        <taxon>Ostreida</taxon>
        <taxon>Ostreoidea</taxon>
        <taxon>Ostreidae</taxon>
        <taxon>Crassostrea</taxon>
    </lineage>
</organism>
<evidence type="ECO:0000256" key="7">
    <source>
        <dbReference type="ARBA" id="ARBA00023125"/>
    </source>
</evidence>
<dbReference type="PANTHER" id="PTHR33568">
    <property type="entry name" value="DNA POLYMERASE"/>
    <property type="match status" value="1"/>
</dbReference>
<keyword evidence="5" id="KW-0235">DNA replication</keyword>
<dbReference type="GeneID" id="111102107"/>
<dbReference type="InterPro" id="IPR036397">
    <property type="entry name" value="RNaseH_sf"/>
</dbReference>
<dbReference type="Pfam" id="PF03175">
    <property type="entry name" value="DNA_pol_B_2"/>
    <property type="match status" value="2"/>
</dbReference>
<evidence type="ECO:0000256" key="1">
    <source>
        <dbReference type="ARBA" id="ARBA00005755"/>
    </source>
</evidence>
<evidence type="ECO:0000256" key="5">
    <source>
        <dbReference type="ARBA" id="ARBA00022705"/>
    </source>
</evidence>
<proteinExistence type="inferred from homology"/>
<dbReference type="InterPro" id="IPR012337">
    <property type="entry name" value="RNaseH-like_sf"/>
</dbReference>
<evidence type="ECO:0000259" key="9">
    <source>
        <dbReference type="Pfam" id="PF03175"/>
    </source>
</evidence>
<dbReference type="SUPFAM" id="SSF56672">
    <property type="entry name" value="DNA/RNA polymerases"/>
    <property type="match status" value="1"/>
</dbReference>
<dbReference type="SUPFAM" id="SSF53098">
    <property type="entry name" value="Ribonuclease H-like"/>
    <property type="match status" value="1"/>
</dbReference>
<evidence type="ECO:0000256" key="3">
    <source>
        <dbReference type="ARBA" id="ARBA00022679"/>
    </source>
</evidence>
<evidence type="ECO:0000313" key="10">
    <source>
        <dbReference type="Proteomes" id="UP000694844"/>
    </source>
</evidence>
<dbReference type="GO" id="GO:0003887">
    <property type="term" value="F:DNA-directed DNA polymerase activity"/>
    <property type="evidence" value="ECO:0007669"/>
    <property type="project" value="UniProtKB-KW"/>
</dbReference>
<name>A0A8B8AG45_CRAVI</name>
<dbReference type="OrthoDB" id="10064239at2759"/>
<evidence type="ECO:0000256" key="6">
    <source>
        <dbReference type="ARBA" id="ARBA00022932"/>
    </source>
</evidence>
<dbReference type="PANTHER" id="PTHR33568:SF3">
    <property type="entry name" value="DNA-DIRECTED DNA POLYMERASE"/>
    <property type="match status" value="1"/>
</dbReference>
<dbReference type="InterPro" id="IPR023211">
    <property type="entry name" value="DNA_pol_palm_dom_sf"/>
</dbReference>
<dbReference type="Gene3D" id="3.30.420.10">
    <property type="entry name" value="Ribonuclease H-like superfamily/Ribonuclease H"/>
    <property type="match status" value="1"/>
</dbReference>
<keyword evidence="7" id="KW-0238">DNA-binding</keyword>
<dbReference type="RefSeq" id="XP_022290467.1">
    <property type="nucleotide sequence ID" value="XM_022434759.1"/>
</dbReference>
<evidence type="ECO:0000256" key="8">
    <source>
        <dbReference type="ARBA" id="ARBA00049244"/>
    </source>
</evidence>
<dbReference type="Proteomes" id="UP000694844">
    <property type="component" value="Chromosome 6"/>
</dbReference>
<evidence type="ECO:0000256" key="4">
    <source>
        <dbReference type="ARBA" id="ARBA00022695"/>
    </source>
</evidence>
<dbReference type="Gene3D" id="3.90.1600.10">
    <property type="entry name" value="Palm domain of DNA polymerase"/>
    <property type="match status" value="1"/>
</dbReference>
<reference evidence="11" key="1">
    <citation type="submission" date="2025-08" db="UniProtKB">
        <authorList>
            <consortium name="RefSeq"/>
        </authorList>
    </citation>
    <scope>IDENTIFICATION</scope>
    <source>
        <tissue evidence="11">Whole sample</tissue>
    </source>
</reference>
<dbReference type="Gene3D" id="1.10.287.690">
    <property type="entry name" value="Helix hairpin bin"/>
    <property type="match status" value="1"/>
</dbReference>
<dbReference type="InterPro" id="IPR043502">
    <property type="entry name" value="DNA/RNA_pol_sf"/>
</dbReference>
<dbReference type="GO" id="GO:0000166">
    <property type="term" value="F:nucleotide binding"/>
    <property type="evidence" value="ECO:0007669"/>
    <property type="project" value="InterPro"/>
</dbReference>
<comment type="similarity">
    <text evidence="1">Belongs to the DNA polymerase type-B family.</text>
</comment>
<keyword evidence="10" id="KW-1185">Reference proteome</keyword>
<dbReference type="GO" id="GO:0006260">
    <property type="term" value="P:DNA replication"/>
    <property type="evidence" value="ECO:0007669"/>
    <property type="project" value="UniProtKB-KW"/>
</dbReference>
<sequence length="1312" mass="153657">MTSAKRLLFDAQQKLREYRWRQLQKNNVKRLRELRLHVNNVRRLRLLRSQKEYYKLRLDRERQSRKFKVKQNVYKVTFRPLPERDNSPLVRRILRNLLIDVKGRMQCRPNDYLRLNLHHPSLDSDIWFEFTQCKNLNEATILNKIEAVQQSKKDFTITDGAAELEMFHVKYQQGSGGNQMKHLQGNRETFKSTKRSILRIQNDDTLCLPRAIVVARLHARKPSDPDLLPTWKREWDRIHRRDVLSPEQKKQAVELMKSAECDINQPCGPHEWEKLQRVLAPEYRLKIFQFKTGVHRLKLEPIYKGLGTGTCLNVLLDEEHYDTILSMPGVQGCQYYCHGCDVGYRNIEDHRTACPYRCSFCLADTPCAPDGTFVHCSECKGFFKSMACYQRHLKPYSDKTDVAVCQLMDRCEQCNTWMTKKLMERHQCGGQKQCRICKQQVDQDHQCYVQIKPVQKRKKGLQLYIYFDFECSQENGIHVPNLCVAHRVCQHCDRLPIDEPCTHCQALGPRRHVFRGPHTLKEFMDWLFQTQSHPGGQASCLLHQEAIVIAHNFKGYDGQFILNHLVHTACITPTVIMNGTKILSMQALDLKFLDSYNYLPFALSKMPSAFGLTELKKGYFPHFFNTEQNQNYVGPYPPASFYNPDDMTTAGRTAFYTWYQQQQGKLFNFQEEFLAYCVSDVDILQRCCAQFRTTIKTLVQVDPFQEAITFASTANLAYRRSFMPPQSIAIIPNLGYDPARQFSLKACRWLAWVGRDKRIRHALNGGEIKIGPYTVDGFEEETRTVYEFYGCYWHGCPACYPELGTETHPHRVDCTYQTLYEQTQRREYELREQGYQVVSLWEHEFDQQLKEESELQNFIKELEFQDPLNPREALYGGRTNATRLYCCEGDMRYVDVCSLYPYVLKYKPFPIGHPEIITENFEDVRSYFGLVQCRVVPPRGLFHPVLPYRTGGKLLFPLCRTCAEERPVDPHYRCTHENSQRRFTGTWVSAELHKALDCGYQIDKVYEVWHFPGHSSDLFRRYIDTFLKIKQEASGFPPDCQTEEQKQSYVEDIFRREKIVLDASRIEKNPVQRTIAKLFLNCLWGKFAQRLQLPKIRYLNEQEELYKVLEDSTIRVKGIELLDNNDRPESDVILVNYQEKQEFVEDCPFGNVVLAAFTTAHARLHLYETLERLDSRVLYFDTDSIIYQHVEGLFNPTIVNSLGGWTDELDGDRIIKFMSGGPKNYAFETANGNTVQKVKGITLNYRASQIVTLAALEKMIHRELRDVVVTYPHKIHRNKKHELHTRPLTKTYQIVYDKRQVIGQFQTLPFGY</sequence>
<keyword evidence="6" id="KW-0239">DNA-directed DNA polymerase</keyword>
<dbReference type="KEGG" id="cvn:111102107"/>